<dbReference type="Gene3D" id="1.10.10.60">
    <property type="entry name" value="Homeodomain-like"/>
    <property type="match status" value="1"/>
</dbReference>
<feature type="domain" description="Homeobox" evidence="9">
    <location>
        <begin position="77"/>
        <end position="137"/>
    </location>
</feature>
<dbReference type="GO" id="GO:0000981">
    <property type="term" value="F:DNA-binding transcription factor activity, RNA polymerase II-specific"/>
    <property type="evidence" value="ECO:0007669"/>
    <property type="project" value="InterPro"/>
</dbReference>
<reference evidence="10" key="1">
    <citation type="submission" date="2017-01" db="EMBL/GenBank/DDBJ databases">
        <title>Genes encoding transcription factor in Volvariella volvacea exhibits differential expression in fruiting body development.</title>
        <authorList>
            <person name="Meng L."/>
            <person name="Xie B."/>
        </authorList>
    </citation>
    <scope>NUCLEOTIDE SEQUENCE</scope>
    <source>
        <strain evidence="10">GME860</strain>
    </source>
</reference>
<feature type="compositionally biased region" description="Polar residues" evidence="8">
    <location>
        <begin position="20"/>
        <end position="36"/>
    </location>
</feature>
<feature type="DNA-binding region" description="Homeobox" evidence="6">
    <location>
        <begin position="79"/>
        <end position="138"/>
    </location>
</feature>
<dbReference type="AlphaFoldDB" id="A0A2H4Z451"/>
<evidence type="ECO:0000256" key="3">
    <source>
        <dbReference type="ARBA" id="ARBA00023125"/>
    </source>
</evidence>
<evidence type="ECO:0000259" key="9">
    <source>
        <dbReference type="PROSITE" id="PS50071"/>
    </source>
</evidence>
<evidence type="ECO:0000256" key="5">
    <source>
        <dbReference type="ARBA" id="ARBA00023242"/>
    </source>
</evidence>
<evidence type="ECO:0000256" key="4">
    <source>
        <dbReference type="ARBA" id="ARBA00023155"/>
    </source>
</evidence>
<protein>
    <submittedName>
        <fullName evidence="10">Putative homeodomain protein</fullName>
    </submittedName>
</protein>
<keyword evidence="3 6" id="KW-0238">DNA-binding</keyword>
<dbReference type="InterPro" id="IPR001356">
    <property type="entry name" value="HD"/>
</dbReference>
<dbReference type="SUPFAM" id="SSF46689">
    <property type="entry name" value="Homeodomain-like"/>
    <property type="match status" value="1"/>
</dbReference>
<accession>A0A2H4Z451</accession>
<dbReference type="GO" id="GO:0000978">
    <property type="term" value="F:RNA polymerase II cis-regulatory region sequence-specific DNA binding"/>
    <property type="evidence" value="ECO:0007669"/>
    <property type="project" value="TreeGrafter"/>
</dbReference>
<dbReference type="CDD" id="cd00086">
    <property type="entry name" value="homeodomain"/>
    <property type="match status" value="1"/>
</dbReference>
<dbReference type="InterPro" id="IPR017970">
    <property type="entry name" value="Homeobox_CS"/>
</dbReference>
<dbReference type="GO" id="GO:0005634">
    <property type="term" value="C:nucleus"/>
    <property type="evidence" value="ECO:0007669"/>
    <property type="project" value="UniProtKB-SubCell"/>
</dbReference>
<keyword evidence="2" id="KW-0217">Developmental protein</keyword>
<dbReference type="PANTHER" id="PTHR45793">
    <property type="entry name" value="HOMEOBOX PROTEIN"/>
    <property type="match status" value="1"/>
</dbReference>
<keyword evidence="5 6" id="KW-0539">Nucleus</keyword>
<evidence type="ECO:0000256" key="7">
    <source>
        <dbReference type="RuleBase" id="RU000682"/>
    </source>
</evidence>
<dbReference type="PANTHER" id="PTHR45793:SF5">
    <property type="entry name" value="HOMEOTIC PROTEIN OCELLILESS"/>
    <property type="match status" value="1"/>
</dbReference>
<feature type="region of interest" description="Disordered" evidence="8">
    <location>
        <begin position="1"/>
        <end position="56"/>
    </location>
</feature>
<dbReference type="Pfam" id="PF00046">
    <property type="entry name" value="Homeodomain"/>
    <property type="match status" value="1"/>
</dbReference>
<evidence type="ECO:0000256" key="8">
    <source>
        <dbReference type="SAM" id="MobiDB-lite"/>
    </source>
</evidence>
<evidence type="ECO:0000313" key="10">
    <source>
        <dbReference type="EMBL" id="AUF42085.1"/>
    </source>
</evidence>
<dbReference type="InterPro" id="IPR009057">
    <property type="entry name" value="Homeodomain-like_sf"/>
</dbReference>
<feature type="compositionally biased region" description="Polar residues" evidence="8">
    <location>
        <begin position="154"/>
        <end position="191"/>
    </location>
</feature>
<feature type="region of interest" description="Disordered" evidence="8">
    <location>
        <begin position="148"/>
        <end position="231"/>
    </location>
</feature>
<dbReference type="SMART" id="SM00389">
    <property type="entry name" value="HOX"/>
    <property type="match status" value="1"/>
</dbReference>
<dbReference type="PROSITE" id="PS00027">
    <property type="entry name" value="HOMEOBOX_1"/>
    <property type="match status" value="1"/>
</dbReference>
<dbReference type="EMBL" id="KY441404">
    <property type="protein sequence ID" value="AUF42085.1"/>
    <property type="molecule type" value="mRNA"/>
</dbReference>
<sequence length="715" mass="77764">MLPRPPLPSSHFSPTRPFIPSSSATPSPFQHPTTDNLAFYPPQHHQGPLAFEHPSGYHPNVPFMDPADSRTFFSYTPNEVKHRRRTTSSQLKVLESVFKRDTKPNAALRGQLAAQLDMTARGVQIWFQNRRAKEKLKVAKLAAASRGLDAPFPSNDSPPSAVVTNTPSPSERQEPSTDASADSQPSPNEQPASEDKDEAQTPSTEELSALPVPSPPRLQVVTNLPTQNSRSPIGFQQAQAHSTFPQPDPGIFARRGSLPANMFHPPGVYPNTPRLGDPFDPALRRQSIDLSLHRLPNNPYASHARFKNGMLYGARLANQSRMARPPVTRSGTLYNVDMRRGSLDSRSMLYPPTSFSQVSPFTPELPSRGAVVNQQAPYIVSRRPRGPILAGPLPTPNYTFGEASKVNSPSSADSERNSPDSLSFRGEDTEDDDNSARYSASSRFGSIASVTTSESSLYFPSPTACEHDPNIDIYASRRGSSASVMGLMSQLHVSNSANQIAPHEVPSCNHFLPHNSSTNTDNTPVETSDLSPVEAATGVYGPQQPPVIQDGISHSHAMVSSVTPAVPISATSELTYALQPEKERNHGNLYASPAAQESIDTQTTNQQPTAYYLQPQGHVTVLEMNANPPTFGYPDKYSFDAECSPLSTSGQYSNYTSLDEGFAVGSHSASTLQHPQMLHTIPNQYSVYAQVDTNESAAPSLSHEVPNVDTYVNYT</sequence>
<evidence type="ECO:0000256" key="1">
    <source>
        <dbReference type="ARBA" id="ARBA00004123"/>
    </source>
</evidence>
<comment type="subcellular location">
    <subcellularLocation>
        <location evidence="1 6 7">Nucleus</location>
    </subcellularLocation>
</comment>
<keyword evidence="4 6" id="KW-0371">Homeobox</keyword>
<feature type="region of interest" description="Disordered" evidence="8">
    <location>
        <begin position="400"/>
        <end position="441"/>
    </location>
</feature>
<proteinExistence type="evidence at transcript level"/>
<organism evidence="10">
    <name type="scientific">Volvariella volvacea</name>
    <dbReference type="NCBI Taxonomy" id="36659"/>
    <lineage>
        <taxon>Eukaryota</taxon>
        <taxon>Fungi</taxon>
        <taxon>Dikarya</taxon>
        <taxon>Basidiomycota</taxon>
        <taxon>Agaricomycotina</taxon>
        <taxon>Agaricomycetes</taxon>
        <taxon>Agaricomycetidae</taxon>
        <taxon>Agaricales</taxon>
        <taxon>Pluteineae</taxon>
        <taxon>Pluteaceae</taxon>
        <taxon>Volvariella</taxon>
    </lineage>
</organism>
<name>A0A2H4Z451_9AGAR</name>
<feature type="compositionally biased region" description="Polar residues" evidence="8">
    <location>
        <begin position="220"/>
        <end position="231"/>
    </location>
</feature>
<dbReference type="PROSITE" id="PS50071">
    <property type="entry name" value="HOMEOBOX_2"/>
    <property type="match status" value="1"/>
</dbReference>
<evidence type="ECO:0000256" key="2">
    <source>
        <dbReference type="ARBA" id="ARBA00022473"/>
    </source>
</evidence>
<evidence type="ECO:0000256" key="6">
    <source>
        <dbReference type="PROSITE-ProRule" id="PRU00108"/>
    </source>
</evidence>